<organism evidence="1 2">
    <name type="scientific">Photobacterium leiognathi subsp. mandapamensis</name>
    <name type="common">Photobacterium mandapamensis</name>
    <dbReference type="NCBI Taxonomy" id="48408"/>
    <lineage>
        <taxon>Bacteria</taxon>
        <taxon>Pseudomonadati</taxon>
        <taxon>Pseudomonadota</taxon>
        <taxon>Gammaproteobacteria</taxon>
        <taxon>Vibrionales</taxon>
        <taxon>Vibrionaceae</taxon>
        <taxon>Photobacterium</taxon>
    </lineage>
</organism>
<dbReference type="EMBL" id="PYNS01000007">
    <property type="protein sequence ID" value="PSV11205.1"/>
    <property type="molecule type" value="Genomic_DNA"/>
</dbReference>
<accession>A0A0M9F6X2</accession>
<dbReference type="OrthoDB" id="5586738at2"/>
<proteinExistence type="predicted"/>
<gene>
    <name evidence="1" type="ORF">C0W93_09180</name>
</gene>
<sequence length="164" mass="19194">MPEQAKQELHKDENVWPIYFRLQAEERKVGRWTTLAWSIEDLCLNEKDRPEVELAEMGEGYYMMPLELFRDERMEYRFNLNAQDPHLFFVCAEEDEQLKPVLMTAAQGVAARYMDGDYVVLHIQIPLPIQVWMEAYLGRHGELEECKRRGGGKGKKQKGRSSGN</sequence>
<comment type="caution">
    <text evidence="1">The sequence shown here is derived from an EMBL/GenBank/DDBJ whole genome shotgun (WGS) entry which is preliminary data.</text>
</comment>
<dbReference type="InterPro" id="IPR021736">
    <property type="entry name" value="DUF3305"/>
</dbReference>
<dbReference type="AlphaFoldDB" id="A0A0M9F6X2"/>
<dbReference type="Pfam" id="PF11749">
    <property type="entry name" value="DUF3305"/>
    <property type="match status" value="1"/>
</dbReference>
<evidence type="ECO:0000313" key="2">
    <source>
        <dbReference type="Proteomes" id="UP000240530"/>
    </source>
</evidence>
<name>A0A0M9F6X2_PHOLD</name>
<evidence type="ECO:0000313" key="1">
    <source>
        <dbReference type="EMBL" id="PSV11205.1"/>
    </source>
</evidence>
<dbReference type="RefSeq" id="WP_008987016.1">
    <property type="nucleotide sequence ID" value="NZ_CP131575.1"/>
</dbReference>
<dbReference type="Proteomes" id="UP000240530">
    <property type="component" value="Unassembled WGS sequence"/>
</dbReference>
<protein>
    <submittedName>
        <fullName evidence="1">DUF3305 domain-containing protein</fullName>
    </submittedName>
</protein>
<reference evidence="1 2" key="1">
    <citation type="submission" date="2018-03" db="EMBL/GenBank/DDBJ databases">
        <title>Whole genome sequencing of Histamine producing bacteria.</title>
        <authorList>
            <person name="Butler K."/>
        </authorList>
    </citation>
    <scope>NUCLEOTIDE SEQUENCE [LARGE SCALE GENOMIC DNA]</scope>
    <source>
        <strain evidence="1 2">Res.4.1</strain>
    </source>
</reference>